<gene>
    <name evidence="2" type="ORF">AZI86_17745</name>
</gene>
<protein>
    <submittedName>
        <fullName evidence="2">Uncharacterized protein</fullName>
    </submittedName>
</protein>
<name>A0A150WEU1_BDEBC</name>
<evidence type="ECO:0000313" key="3">
    <source>
        <dbReference type="Proteomes" id="UP000075320"/>
    </source>
</evidence>
<keyword evidence="1" id="KW-0732">Signal</keyword>
<sequence>MFKIFFTLFMGFLFFSSASPAQEHSSVVLYIFVEDGQAFTREGRELMLDFLKTSLPGKRIALVKAQSRRFFANEKAVRHAVVTQLEKALNPGETVSHLIIATHGSTLKSADQSQTLLQSLGRFDASGADQDLKQVLRPLRGRMEVDAHVILDSCSTMCGTSEEAAARATAFMKEIGAGDGTLYGATNNEVDVRKLGSQARTWEKLKPRWNLLRNAVLTSFALGVPLAWFGLDGGALSVNPYIAHGQVTLYGSALMMSMFQYMEPVMIFLYEKMKAINQGRIFVFRKNRLQGMTEISKRIESLERIYHARSCTRVFQ</sequence>
<dbReference type="AlphaFoldDB" id="A0A150WEU1"/>
<comment type="caution">
    <text evidence="2">The sequence shown here is derived from an EMBL/GenBank/DDBJ whole genome shotgun (WGS) entry which is preliminary data.</text>
</comment>
<dbReference type="EMBL" id="LUKE01000006">
    <property type="protein sequence ID" value="KYG61549.1"/>
    <property type="molecule type" value="Genomic_DNA"/>
</dbReference>
<dbReference type="Proteomes" id="UP000075320">
    <property type="component" value="Unassembled WGS sequence"/>
</dbReference>
<organism evidence="2 3">
    <name type="scientific">Bdellovibrio bacteriovorus</name>
    <dbReference type="NCBI Taxonomy" id="959"/>
    <lineage>
        <taxon>Bacteria</taxon>
        <taxon>Pseudomonadati</taxon>
        <taxon>Bdellovibrionota</taxon>
        <taxon>Bdellovibrionia</taxon>
        <taxon>Bdellovibrionales</taxon>
        <taxon>Pseudobdellovibrionaceae</taxon>
        <taxon>Bdellovibrio</taxon>
    </lineage>
</organism>
<reference evidence="2 3" key="1">
    <citation type="submission" date="2016-03" db="EMBL/GenBank/DDBJ databases">
        <authorList>
            <person name="Ploux O."/>
        </authorList>
    </citation>
    <scope>NUCLEOTIDE SEQUENCE [LARGE SCALE GENOMIC DNA]</scope>
    <source>
        <strain evidence="2 3">R0</strain>
    </source>
</reference>
<evidence type="ECO:0000256" key="1">
    <source>
        <dbReference type="SAM" id="SignalP"/>
    </source>
</evidence>
<keyword evidence="3" id="KW-1185">Reference proteome</keyword>
<evidence type="ECO:0000313" key="2">
    <source>
        <dbReference type="EMBL" id="KYG61549.1"/>
    </source>
</evidence>
<feature type="chain" id="PRO_5007572665" evidence="1">
    <location>
        <begin position="22"/>
        <end position="316"/>
    </location>
</feature>
<proteinExistence type="predicted"/>
<feature type="signal peptide" evidence="1">
    <location>
        <begin position="1"/>
        <end position="21"/>
    </location>
</feature>
<accession>A0A150WEU1</accession>